<dbReference type="CDD" id="cd13749">
    <property type="entry name" value="Zn-ribbon_TFIIS"/>
    <property type="match status" value="1"/>
</dbReference>
<dbReference type="GO" id="GO:0006351">
    <property type="term" value="P:DNA-templated transcription"/>
    <property type="evidence" value="ECO:0007669"/>
    <property type="project" value="InterPro"/>
</dbReference>
<dbReference type="Pfam" id="PF01096">
    <property type="entry name" value="Zn_ribbon_TFIIS"/>
    <property type="match status" value="1"/>
</dbReference>
<keyword evidence="3" id="KW-0862">Zinc</keyword>
<feature type="domain" description="TFIIS-type" evidence="5">
    <location>
        <begin position="348"/>
        <end position="388"/>
    </location>
</feature>
<dbReference type="PANTHER" id="PTHR11477:SF0">
    <property type="entry name" value="IP08861P-RELATED"/>
    <property type="match status" value="1"/>
</dbReference>
<accession>A0A6C0KAT8</accession>
<evidence type="ECO:0000256" key="1">
    <source>
        <dbReference type="ARBA" id="ARBA00022723"/>
    </source>
</evidence>
<evidence type="ECO:0000256" key="3">
    <source>
        <dbReference type="ARBA" id="ARBA00022833"/>
    </source>
</evidence>
<name>A0A6C0KAT8_9ZZZZ</name>
<evidence type="ECO:0000313" key="6">
    <source>
        <dbReference type="EMBL" id="QHU13817.1"/>
    </source>
</evidence>
<dbReference type="PROSITE" id="PS51133">
    <property type="entry name" value="ZF_TFIIS_2"/>
    <property type="match status" value="1"/>
</dbReference>
<dbReference type="AlphaFoldDB" id="A0A6C0KAT8"/>
<dbReference type="GO" id="GO:0008270">
    <property type="term" value="F:zinc ion binding"/>
    <property type="evidence" value="ECO:0007669"/>
    <property type="project" value="UniProtKB-KW"/>
</dbReference>
<keyword evidence="1" id="KW-0479">Metal-binding</keyword>
<sequence>MPSTFPILELKQDGDVAFTRVKAVGAKPVLKDMQMYLKKKTPPTLLTSYAYAQKRLSFFGYTKGKDDEISQHQLPPPFESGDVEIYGSILLVAHALKQPWDSAIETFTPSDYEAFFEKACSGELEPEEEDVNDADTVDEEVEPEVDIVEEEEEEEEEEEVDADETVVQPIEEETLEDILPVVARASRKAVKVDQQQIQFQYVSSLKTETETDRERVSSVKSRAMIFDILLKLCSDICNEEECLELEMGIYNGSLEEAKKRLVPQTWDHESFRWIYTMISKRVISNFQPNSYVRNSHLIERWKEGEFTLQEIGHWSSYELHPNFWKGLKDQQFRREQRILEGNTSMATDRFRCSRCQKKMTTYYEMQTRSADEPMTIFINCMNCGKQWKQ</sequence>
<protein>
    <recommendedName>
        <fullName evidence="5">TFIIS-type domain-containing protein</fullName>
    </recommendedName>
</protein>
<dbReference type="PANTHER" id="PTHR11477">
    <property type="entry name" value="TRANSCRIPTION FACTOR S-II ZINC FINGER DOMAIN-CONTAINING PROTEIN"/>
    <property type="match status" value="1"/>
</dbReference>
<dbReference type="SMART" id="SM00440">
    <property type="entry name" value="ZnF_C2C2"/>
    <property type="match status" value="1"/>
</dbReference>
<keyword evidence="2" id="KW-0863">Zinc-finger</keyword>
<dbReference type="GO" id="GO:0003676">
    <property type="term" value="F:nucleic acid binding"/>
    <property type="evidence" value="ECO:0007669"/>
    <property type="project" value="InterPro"/>
</dbReference>
<reference evidence="6" key="1">
    <citation type="journal article" date="2020" name="Nature">
        <title>Giant virus diversity and host interactions through global metagenomics.</title>
        <authorList>
            <person name="Schulz F."/>
            <person name="Roux S."/>
            <person name="Paez-Espino D."/>
            <person name="Jungbluth S."/>
            <person name="Walsh D.A."/>
            <person name="Denef V.J."/>
            <person name="McMahon K.D."/>
            <person name="Konstantinidis K.T."/>
            <person name="Eloe-Fadrosh E.A."/>
            <person name="Kyrpides N.C."/>
            <person name="Woyke T."/>
        </authorList>
    </citation>
    <scope>NUCLEOTIDE SEQUENCE</scope>
    <source>
        <strain evidence="6">GVMAG-S-1101182-85</strain>
    </source>
</reference>
<evidence type="ECO:0000259" key="5">
    <source>
        <dbReference type="PROSITE" id="PS51133"/>
    </source>
</evidence>
<dbReference type="InterPro" id="IPR001222">
    <property type="entry name" value="Znf_TFIIS"/>
</dbReference>
<dbReference type="Gene3D" id="2.20.25.10">
    <property type="match status" value="1"/>
</dbReference>
<proteinExistence type="predicted"/>
<feature type="region of interest" description="Disordered" evidence="4">
    <location>
        <begin position="121"/>
        <end position="164"/>
    </location>
</feature>
<evidence type="ECO:0000256" key="2">
    <source>
        <dbReference type="ARBA" id="ARBA00022771"/>
    </source>
</evidence>
<dbReference type="GO" id="GO:0005634">
    <property type="term" value="C:nucleus"/>
    <property type="evidence" value="ECO:0007669"/>
    <property type="project" value="TreeGrafter"/>
</dbReference>
<dbReference type="EMBL" id="MN740827">
    <property type="protein sequence ID" value="QHU13817.1"/>
    <property type="molecule type" value="Genomic_DNA"/>
</dbReference>
<feature type="compositionally biased region" description="Acidic residues" evidence="4">
    <location>
        <begin position="124"/>
        <end position="164"/>
    </location>
</feature>
<evidence type="ECO:0000256" key="4">
    <source>
        <dbReference type="SAM" id="MobiDB-lite"/>
    </source>
</evidence>
<dbReference type="PROSITE" id="PS00466">
    <property type="entry name" value="ZF_TFIIS_1"/>
    <property type="match status" value="1"/>
</dbReference>
<dbReference type="SUPFAM" id="SSF57783">
    <property type="entry name" value="Zinc beta-ribbon"/>
    <property type="match status" value="1"/>
</dbReference>
<organism evidence="6">
    <name type="scientific">viral metagenome</name>
    <dbReference type="NCBI Taxonomy" id="1070528"/>
    <lineage>
        <taxon>unclassified sequences</taxon>
        <taxon>metagenomes</taxon>
        <taxon>organismal metagenomes</taxon>
    </lineage>
</organism>